<evidence type="ECO:0000259" key="3">
    <source>
        <dbReference type="Pfam" id="PF02769"/>
    </source>
</evidence>
<dbReference type="Pfam" id="PF00586">
    <property type="entry name" value="AIRS"/>
    <property type="match status" value="1"/>
</dbReference>
<dbReference type="PANTHER" id="PTHR30303:SF0">
    <property type="entry name" value="CARBAMOYL DEHYDRATASE HYPE"/>
    <property type="match status" value="1"/>
</dbReference>
<feature type="domain" description="PurM-like C-terminal" evidence="3">
    <location>
        <begin position="160"/>
        <end position="303"/>
    </location>
</feature>
<evidence type="ECO:0000259" key="2">
    <source>
        <dbReference type="Pfam" id="PF00586"/>
    </source>
</evidence>
<accession>A0A833GZT0</accession>
<dbReference type="Pfam" id="PF02769">
    <property type="entry name" value="AIRS_C"/>
    <property type="match status" value="1"/>
</dbReference>
<name>A0A833GZT0_9LEPT</name>
<dbReference type="InterPro" id="IPR011854">
    <property type="entry name" value="HypE"/>
</dbReference>
<dbReference type="InterPro" id="IPR010918">
    <property type="entry name" value="PurM-like_C_dom"/>
</dbReference>
<dbReference type="InterPro" id="IPR036676">
    <property type="entry name" value="PurM-like_C_sf"/>
</dbReference>
<dbReference type="SUPFAM" id="SSF55326">
    <property type="entry name" value="PurM N-terminal domain-like"/>
    <property type="match status" value="1"/>
</dbReference>
<comment type="similarity">
    <text evidence="1">Belongs to the HypE family.</text>
</comment>
<sequence length="333" mass="34635">MKRITLAHGGGGRVTRNLLKDIFYPLLDNEYLRGETDAAVLPASDRPLAFTTDAHVVNPLFFPGGDIGRLAVYGTANDLAVMGAEPQYLTLGCIIEEGMPVDDLKRVVASIADAARDANVKVVAGDTKVVGTGAADGLFLCSAGVGTLLPHAPSGAQTIQPSDAVIVSGPIGDHGATIFAARQSGMHIDVISDCAPIFPLVQAAMKASSQIRVMRDPTRGGLGAALNEFIENGSVSIELNAGAIPVRPAVQSLCDLMGFEPMHLACEGRLVIIVAAEDAEAVLQALRSVKGGESAAIIGRVDTAHPGMVYQRTPVGGKRIVDMPSGELLPRIC</sequence>
<dbReference type="GO" id="GO:0051604">
    <property type="term" value="P:protein maturation"/>
    <property type="evidence" value="ECO:0007669"/>
    <property type="project" value="TreeGrafter"/>
</dbReference>
<evidence type="ECO:0000313" key="5">
    <source>
        <dbReference type="Proteomes" id="UP000460298"/>
    </source>
</evidence>
<evidence type="ECO:0000256" key="1">
    <source>
        <dbReference type="ARBA" id="ARBA00006243"/>
    </source>
</evidence>
<dbReference type="SUPFAM" id="SSF56042">
    <property type="entry name" value="PurM C-terminal domain-like"/>
    <property type="match status" value="1"/>
</dbReference>
<dbReference type="InterPro" id="IPR016188">
    <property type="entry name" value="PurM-like_N"/>
</dbReference>
<organism evidence="4 5">
    <name type="scientific">Leptonema illini</name>
    <dbReference type="NCBI Taxonomy" id="183"/>
    <lineage>
        <taxon>Bacteria</taxon>
        <taxon>Pseudomonadati</taxon>
        <taxon>Spirochaetota</taxon>
        <taxon>Spirochaetia</taxon>
        <taxon>Leptospirales</taxon>
        <taxon>Leptospiraceae</taxon>
        <taxon>Leptonema</taxon>
    </lineage>
</organism>
<comment type="caution">
    <text evidence="4">The sequence shown here is derived from an EMBL/GenBank/DDBJ whole genome shotgun (WGS) entry which is preliminary data.</text>
</comment>
<gene>
    <name evidence="4" type="primary">hypE</name>
    <name evidence="4" type="ORF">F9K24_15220</name>
</gene>
<dbReference type="NCBIfam" id="TIGR02124">
    <property type="entry name" value="hypE"/>
    <property type="match status" value="1"/>
</dbReference>
<dbReference type="EMBL" id="WBUI01000016">
    <property type="protein sequence ID" value="KAB2931042.1"/>
    <property type="molecule type" value="Genomic_DNA"/>
</dbReference>
<feature type="domain" description="PurM-like N-terminal" evidence="2">
    <location>
        <begin position="36"/>
        <end position="147"/>
    </location>
</feature>
<dbReference type="PANTHER" id="PTHR30303">
    <property type="entry name" value="HYDROGENASE ISOENZYMES FORMATION PROTEIN HYPE"/>
    <property type="match status" value="1"/>
</dbReference>
<evidence type="ECO:0000313" key="4">
    <source>
        <dbReference type="EMBL" id="KAB2931042.1"/>
    </source>
</evidence>
<protein>
    <submittedName>
        <fullName evidence="4">Hydrogenase expression/formation protein HypE</fullName>
    </submittedName>
</protein>
<dbReference type="Gene3D" id="3.30.1330.10">
    <property type="entry name" value="PurM-like, N-terminal domain"/>
    <property type="match status" value="1"/>
</dbReference>
<dbReference type="Proteomes" id="UP000460298">
    <property type="component" value="Unassembled WGS sequence"/>
</dbReference>
<dbReference type="AlphaFoldDB" id="A0A833GZT0"/>
<dbReference type="CDD" id="cd02197">
    <property type="entry name" value="HypE"/>
    <property type="match status" value="1"/>
</dbReference>
<dbReference type="InterPro" id="IPR036921">
    <property type="entry name" value="PurM-like_N_sf"/>
</dbReference>
<dbReference type="PIRSF" id="PIRSF005644">
    <property type="entry name" value="Hdrgns_mtr_HypE"/>
    <property type="match status" value="1"/>
</dbReference>
<dbReference type="Gene3D" id="3.90.650.10">
    <property type="entry name" value="PurM-like C-terminal domain"/>
    <property type="match status" value="1"/>
</dbReference>
<reference evidence="4 5" key="1">
    <citation type="submission" date="2019-10" db="EMBL/GenBank/DDBJ databases">
        <title>Extracellular Electron Transfer in a Candidatus Methanoperedens spp. Enrichment Culture.</title>
        <authorList>
            <person name="Berger S."/>
            <person name="Rangel Shaw D."/>
            <person name="Berben T."/>
            <person name="In 'T Zandt M."/>
            <person name="Frank J."/>
            <person name="Reimann J."/>
            <person name="Jetten M.S.M."/>
            <person name="Welte C.U."/>
        </authorList>
    </citation>
    <scope>NUCLEOTIDE SEQUENCE [LARGE SCALE GENOMIC DNA]</scope>
    <source>
        <strain evidence="4">SB12</strain>
    </source>
</reference>
<proteinExistence type="inferred from homology"/>